<dbReference type="AlphaFoldDB" id="E6QVE6"/>
<dbReference type="NCBIfam" id="TIGR03021">
    <property type="entry name" value="pilP_fam"/>
    <property type="match status" value="1"/>
</dbReference>
<protein>
    <recommendedName>
        <fullName evidence="4">Type IV pilus biogenesis protein PilP</fullName>
    </recommendedName>
</protein>
<evidence type="ECO:0000256" key="1">
    <source>
        <dbReference type="SAM" id="Coils"/>
    </source>
</evidence>
<comment type="caution">
    <text evidence="3">The sequence shown here is derived from an EMBL/GenBank/DDBJ whole genome shotgun (WGS) entry which is preliminary data.</text>
</comment>
<gene>
    <name evidence="3" type="ORF">CARN7_2032</name>
</gene>
<evidence type="ECO:0000256" key="2">
    <source>
        <dbReference type="SAM" id="MobiDB-lite"/>
    </source>
</evidence>
<evidence type="ECO:0000313" key="3">
    <source>
        <dbReference type="EMBL" id="CBI11219.1"/>
    </source>
</evidence>
<dbReference type="InterPro" id="IPR022753">
    <property type="entry name" value="T4SS_pilus_biogen_PilP"/>
</dbReference>
<organism evidence="3">
    <name type="scientific">mine drainage metagenome</name>
    <dbReference type="NCBI Taxonomy" id="410659"/>
    <lineage>
        <taxon>unclassified sequences</taxon>
        <taxon>metagenomes</taxon>
        <taxon>ecological metagenomes</taxon>
    </lineage>
</organism>
<reference evidence="3" key="1">
    <citation type="submission" date="2009-10" db="EMBL/GenBank/DDBJ databases">
        <title>Diversity of trophic interactions inside an arsenic-rich microbial ecosystem.</title>
        <authorList>
            <person name="Bertin P.N."/>
            <person name="Heinrich-Salmeron A."/>
            <person name="Pelletier E."/>
            <person name="Goulhen-Chollet F."/>
            <person name="Arsene-Ploetze F."/>
            <person name="Gallien S."/>
            <person name="Calteau A."/>
            <person name="Vallenet D."/>
            <person name="Casiot C."/>
            <person name="Chane-Woon-Ming B."/>
            <person name="Giloteaux L."/>
            <person name="Barakat M."/>
            <person name="Bonnefoy V."/>
            <person name="Bruneel O."/>
            <person name="Chandler M."/>
            <person name="Cleiss J."/>
            <person name="Duran R."/>
            <person name="Elbaz-Poulichet F."/>
            <person name="Fonknechten N."/>
            <person name="Lauga B."/>
            <person name="Mornico D."/>
            <person name="Ortet P."/>
            <person name="Schaeffer C."/>
            <person name="Siguier P."/>
            <person name="Alexander Thil Smith A."/>
            <person name="Van Dorsselaer A."/>
            <person name="Weissenbach J."/>
            <person name="Medigue C."/>
            <person name="Le Paslier D."/>
        </authorList>
    </citation>
    <scope>NUCLEOTIDE SEQUENCE</scope>
</reference>
<proteinExistence type="predicted"/>
<feature type="coiled-coil region" evidence="1">
    <location>
        <begin position="31"/>
        <end position="60"/>
    </location>
</feature>
<dbReference type="EMBL" id="CABR01000128">
    <property type="protein sequence ID" value="CBI11219.1"/>
    <property type="molecule type" value="Genomic_DNA"/>
</dbReference>
<accession>E6QVE6</accession>
<evidence type="ECO:0008006" key="4">
    <source>
        <dbReference type="Google" id="ProtNLM"/>
    </source>
</evidence>
<sequence length="191" mass="19642">MKTRFLLVGLWAWLATASYADGGVVATQGQLDALNAENALLTVQLKNMELKEKIKNASQNNSALSLFPTSRSKGLGELETSPDAKVVLISGDPQHPVATILLDGAQIKARVGQTVPGLGVVKGVSLDEVLIQTGKSLMSLPFVVDPYSAPVGLGGMNGGGAHSSGMDSVSLPPLLNSHVSGNRAPSGMGAN</sequence>
<keyword evidence="1" id="KW-0175">Coiled coil</keyword>
<feature type="region of interest" description="Disordered" evidence="2">
    <location>
        <begin position="162"/>
        <end position="191"/>
    </location>
</feature>
<name>E6QVE6_9ZZZZ</name>